<evidence type="ECO:0000313" key="1">
    <source>
        <dbReference type="EMBL" id="GBC01356.1"/>
    </source>
</evidence>
<reference evidence="1 2" key="1">
    <citation type="submission" date="2017-11" db="EMBL/GenBank/DDBJ databases">
        <title>The genome of Rhizophagus clarus HR1 reveals common genetic basis of auxotrophy among arbuscular mycorrhizal fungi.</title>
        <authorList>
            <person name="Kobayashi Y."/>
        </authorList>
    </citation>
    <scope>NUCLEOTIDE SEQUENCE [LARGE SCALE GENOMIC DNA]</scope>
    <source>
        <strain evidence="1 2">HR1</strain>
    </source>
</reference>
<dbReference type="AlphaFoldDB" id="A0A2Z6RFB5"/>
<organism evidence="1 2">
    <name type="scientific">Rhizophagus clarus</name>
    <dbReference type="NCBI Taxonomy" id="94130"/>
    <lineage>
        <taxon>Eukaryota</taxon>
        <taxon>Fungi</taxon>
        <taxon>Fungi incertae sedis</taxon>
        <taxon>Mucoromycota</taxon>
        <taxon>Glomeromycotina</taxon>
        <taxon>Glomeromycetes</taxon>
        <taxon>Glomerales</taxon>
        <taxon>Glomeraceae</taxon>
        <taxon>Rhizophagus</taxon>
    </lineage>
</organism>
<comment type="caution">
    <text evidence="1">The sequence shown here is derived from an EMBL/GenBank/DDBJ whole genome shotgun (WGS) entry which is preliminary data.</text>
</comment>
<accession>A0A2Z6RFB5</accession>
<protein>
    <submittedName>
        <fullName evidence="1">Uncharacterized protein</fullName>
    </submittedName>
</protein>
<proteinExistence type="predicted"/>
<evidence type="ECO:0000313" key="2">
    <source>
        <dbReference type="Proteomes" id="UP000247702"/>
    </source>
</evidence>
<dbReference type="EMBL" id="BEXD01003513">
    <property type="protein sequence ID" value="GBC01356.1"/>
    <property type="molecule type" value="Genomic_DNA"/>
</dbReference>
<gene>
    <name evidence="1" type="ORF">RclHR1_04160003</name>
</gene>
<sequence>MHVTTDDNAPITYDAYIKLTDIEEYFTIENKLVYIKILSRDYRGFMGTELNKKDNEIIIKNSLYKGMLHMVRLFNHKCRQHPFLKMHQKTYFLIEGRDETNEFTSVFYKEIRPETLKNNPETITVFITVKDLDKCKQLKDVWSIEIDQVLYRFAQAHITEKDIALRKKYSGEFVGFDDQTTPAAVQEAYTAQNP</sequence>
<dbReference type="Proteomes" id="UP000247702">
    <property type="component" value="Unassembled WGS sequence"/>
</dbReference>
<keyword evidence="2" id="KW-1185">Reference proteome</keyword>
<name>A0A2Z6RFB5_9GLOM</name>